<dbReference type="SUPFAM" id="SSF53850">
    <property type="entry name" value="Periplasmic binding protein-like II"/>
    <property type="match status" value="1"/>
</dbReference>
<keyword evidence="3" id="KW-1185">Reference proteome</keyword>
<organism evidence="2 3">
    <name type="scientific">Reyranella soli</name>
    <dbReference type="NCBI Taxonomy" id="1230389"/>
    <lineage>
        <taxon>Bacteria</taxon>
        <taxon>Pseudomonadati</taxon>
        <taxon>Pseudomonadota</taxon>
        <taxon>Alphaproteobacteria</taxon>
        <taxon>Hyphomicrobiales</taxon>
        <taxon>Reyranellaceae</taxon>
        <taxon>Reyranella</taxon>
    </lineage>
</organism>
<evidence type="ECO:0000313" key="2">
    <source>
        <dbReference type="EMBL" id="GEP59104.1"/>
    </source>
</evidence>
<dbReference type="Proteomes" id="UP000321058">
    <property type="component" value="Unassembled WGS sequence"/>
</dbReference>
<dbReference type="Gene3D" id="3.40.190.10">
    <property type="entry name" value="Periplasmic binding protein-like II"/>
    <property type="match status" value="1"/>
</dbReference>
<dbReference type="CDD" id="cd13578">
    <property type="entry name" value="PBP2_Bug27"/>
    <property type="match status" value="1"/>
</dbReference>
<sequence>MSERLGQPVVIDNRPGAGSTIATEVAARADADGYTLLLVSTAHAINATLYDRLNYDFARDIAPVAGFMRVPNVLVVNPSLPVKSLPEFMEFARAHPAKINVASGGNGTSQHLSGELFKMMTGLNIVHVPYRGAAPALADLVGGQVQVMFGDMPSTLEFIRARKLRGLAITTAARSEVLPDLPTVSEFVPNYESSAWYGIGAPKNTPAKIVERINRELSTAVADPKMRERLVILGGTPLEGTPSDFARLVAIEIEKWAEVVRFSGAKVE</sequence>
<comment type="caution">
    <text evidence="2">The sequence shown here is derived from an EMBL/GenBank/DDBJ whole genome shotgun (WGS) entry which is preliminary data.</text>
</comment>
<gene>
    <name evidence="2" type="ORF">RSO01_62700</name>
</gene>
<dbReference type="PANTHER" id="PTHR42928:SF5">
    <property type="entry name" value="BLR1237 PROTEIN"/>
    <property type="match status" value="1"/>
</dbReference>
<reference evidence="2 3" key="1">
    <citation type="submission" date="2019-07" db="EMBL/GenBank/DDBJ databases">
        <title>Whole genome shotgun sequence of Reyranella soli NBRC 108950.</title>
        <authorList>
            <person name="Hosoyama A."/>
            <person name="Uohara A."/>
            <person name="Ohji S."/>
            <person name="Ichikawa N."/>
        </authorList>
    </citation>
    <scope>NUCLEOTIDE SEQUENCE [LARGE SCALE GENOMIC DNA]</scope>
    <source>
        <strain evidence="2 3">NBRC 108950</strain>
    </source>
</reference>
<accession>A0A512NJH9</accession>
<dbReference type="PANTHER" id="PTHR42928">
    <property type="entry name" value="TRICARBOXYLATE-BINDING PROTEIN"/>
    <property type="match status" value="1"/>
</dbReference>
<evidence type="ECO:0000313" key="3">
    <source>
        <dbReference type="Proteomes" id="UP000321058"/>
    </source>
</evidence>
<dbReference type="Gene3D" id="3.40.190.150">
    <property type="entry name" value="Bordetella uptake gene, domain 1"/>
    <property type="match status" value="1"/>
</dbReference>
<dbReference type="InterPro" id="IPR042100">
    <property type="entry name" value="Bug_dom1"/>
</dbReference>
<proteinExistence type="inferred from homology"/>
<protein>
    <submittedName>
        <fullName evidence="2">MFS transporter</fullName>
    </submittedName>
</protein>
<dbReference type="AlphaFoldDB" id="A0A512NJH9"/>
<comment type="similarity">
    <text evidence="1">Belongs to the UPF0065 (bug) family.</text>
</comment>
<evidence type="ECO:0000256" key="1">
    <source>
        <dbReference type="ARBA" id="ARBA00006987"/>
    </source>
</evidence>
<name>A0A512NJH9_9HYPH</name>
<dbReference type="Pfam" id="PF03401">
    <property type="entry name" value="TctC"/>
    <property type="match status" value="1"/>
</dbReference>
<dbReference type="EMBL" id="BKAJ01000119">
    <property type="protein sequence ID" value="GEP59104.1"/>
    <property type="molecule type" value="Genomic_DNA"/>
</dbReference>
<dbReference type="InterPro" id="IPR005064">
    <property type="entry name" value="BUG"/>
</dbReference>